<dbReference type="AlphaFoldDB" id="A0A151RI38"/>
<reference evidence="1" key="1">
    <citation type="journal article" date="2012" name="Nat. Biotechnol.">
        <title>Draft genome sequence of pigeonpea (Cajanus cajan), an orphan legume crop of resource-poor farmers.</title>
        <authorList>
            <person name="Varshney R.K."/>
            <person name="Chen W."/>
            <person name="Li Y."/>
            <person name="Bharti A.K."/>
            <person name="Saxena R.K."/>
            <person name="Schlueter J.A."/>
            <person name="Donoghue M.T."/>
            <person name="Azam S."/>
            <person name="Fan G."/>
            <person name="Whaley A.M."/>
            <person name="Farmer A.D."/>
            <person name="Sheridan J."/>
            <person name="Iwata A."/>
            <person name="Tuteja R."/>
            <person name="Penmetsa R.V."/>
            <person name="Wu W."/>
            <person name="Upadhyaya H.D."/>
            <person name="Yang S.P."/>
            <person name="Shah T."/>
            <person name="Saxena K.B."/>
            <person name="Michael T."/>
            <person name="McCombie W.R."/>
            <person name="Yang B."/>
            <person name="Zhang G."/>
            <person name="Yang H."/>
            <person name="Wang J."/>
            <person name="Spillane C."/>
            <person name="Cook D.R."/>
            <person name="May G.D."/>
            <person name="Xu X."/>
            <person name="Jackson S.A."/>
        </authorList>
    </citation>
    <scope>NUCLEOTIDE SEQUENCE [LARGE SCALE GENOMIC DNA]</scope>
</reference>
<evidence type="ECO:0000313" key="2">
    <source>
        <dbReference type="Proteomes" id="UP000075243"/>
    </source>
</evidence>
<gene>
    <name evidence="1" type="ORF">KK1_036376</name>
</gene>
<dbReference type="EMBL" id="KQ483726">
    <property type="protein sequence ID" value="KYP42236.1"/>
    <property type="molecule type" value="Genomic_DNA"/>
</dbReference>
<sequence length="64" mass="7375">MFEQAIIHLGPIELLLGECFSPSRKKHKALPTRPSCMRCETYQEHPNLCCCSWQPSLVAQRWSS</sequence>
<name>A0A151RI38_CAJCA</name>
<dbReference type="Proteomes" id="UP000075243">
    <property type="component" value="Unassembled WGS sequence"/>
</dbReference>
<protein>
    <submittedName>
        <fullName evidence="1">Uncharacterized protein</fullName>
    </submittedName>
</protein>
<accession>A0A151RI38</accession>
<proteinExistence type="predicted"/>
<evidence type="ECO:0000313" key="1">
    <source>
        <dbReference type="EMBL" id="KYP42236.1"/>
    </source>
</evidence>
<dbReference type="Gramene" id="C.cajan_32067.t">
    <property type="protein sequence ID" value="C.cajan_32067.t.cds1"/>
    <property type="gene ID" value="C.cajan_32067"/>
</dbReference>
<keyword evidence="2" id="KW-1185">Reference proteome</keyword>
<organism evidence="1 2">
    <name type="scientific">Cajanus cajan</name>
    <name type="common">Pigeon pea</name>
    <name type="synonym">Cajanus indicus</name>
    <dbReference type="NCBI Taxonomy" id="3821"/>
    <lineage>
        <taxon>Eukaryota</taxon>
        <taxon>Viridiplantae</taxon>
        <taxon>Streptophyta</taxon>
        <taxon>Embryophyta</taxon>
        <taxon>Tracheophyta</taxon>
        <taxon>Spermatophyta</taxon>
        <taxon>Magnoliopsida</taxon>
        <taxon>eudicotyledons</taxon>
        <taxon>Gunneridae</taxon>
        <taxon>Pentapetalae</taxon>
        <taxon>rosids</taxon>
        <taxon>fabids</taxon>
        <taxon>Fabales</taxon>
        <taxon>Fabaceae</taxon>
        <taxon>Papilionoideae</taxon>
        <taxon>50 kb inversion clade</taxon>
        <taxon>NPAAA clade</taxon>
        <taxon>indigoferoid/millettioid clade</taxon>
        <taxon>Phaseoleae</taxon>
        <taxon>Cajanus</taxon>
    </lineage>
</organism>